<evidence type="ECO:0000313" key="1">
    <source>
        <dbReference type="EMBL" id="EJX06184.1"/>
    </source>
</evidence>
<gene>
    <name evidence="1" type="ORF">EVA_05710</name>
</gene>
<dbReference type="EMBL" id="AMCI01001236">
    <property type="protein sequence ID" value="EJX06184.1"/>
    <property type="molecule type" value="Genomic_DNA"/>
</dbReference>
<reference evidence="1" key="1">
    <citation type="journal article" date="2012" name="PLoS ONE">
        <title>Gene sets for utilization of primary and secondary nutrition supplies in the distal gut of endangered iberian lynx.</title>
        <authorList>
            <person name="Alcaide M."/>
            <person name="Messina E."/>
            <person name="Richter M."/>
            <person name="Bargiela R."/>
            <person name="Peplies J."/>
            <person name="Huws S.A."/>
            <person name="Newbold C.J."/>
            <person name="Golyshin P.N."/>
            <person name="Simon M.A."/>
            <person name="Lopez G."/>
            <person name="Yakimov M.M."/>
            <person name="Ferrer M."/>
        </authorList>
    </citation>
    <scope>NUCLEOTIDE SEQUENCE</scope>
</reference>
<proteinExistence type="predicted"/>
<name>J9GGR9_9ZZZZ</name>
<comment type="caution">
    <text evidence="1">The sequence shown here is derived from an EMBL/GenBank/DDBJ whole genome shotgun (WGS) entry which is preliminary data.</text>
</comment>
<dbReference type="AlphaFoldDB" id="J9GGR9"/>
<accession>J9GGR9</accession>
<organism evidence="1">
    <name type="scientific">gut metagenome</name>
    <dbReference type="NCBI Taxonomy" id="749906"/>
    <lineage>
        <taxon>unclassified sequences</taxon>
        <taxon>metagenomes</taxon>
        <taxon>organismal metagenomes</taxon>
    </lineage>
</organism>
<sequence length="179" mass="20014">MRWCYCNGAGQAKDGVGVRLEFDRDGLIYDIRNAAYIAGDVMGEEKQHGHHVLVDVGEEGNIDRVNRVLELAMASVKELLYPFTRRDVSVGDVVNDGIGGTGDYVLELSVPRSYSRSSVELLVHVIHEYLVASVLYDWALMVDVSLAESWLLRRQEAADEIKGLKHSRGQAFTRRSSVF</sequence>
<protein>
    <submittedName>
        <fullName evidence="1">Uncharacterized protein</fullName>
    </submittedName>
</protein>